<proteinExistence type="predicted"/>
<name>A0AAV4DNR7_9GAST</name>
<feature type="compositionally biased region" description="Polar residues" evidence="1">
    <location>
        <begin position="12"/>
        <end position="23"/>
    </location>
</feature>
<dbReference type="AlphaFoldDB" id="A0AAV4DNR7"/>
<accession>A0AAV4DNR7</accession>
<evidence type="ECO:0000313" key="3">
    <source>
        <dbReference type="Proteomes" id="UP000735302"/>
    </source>
</evidence>
<protein>
    <submittedName>
        <fullName evidence="2">Uncharacterized protein</fullName>
    </submittedName>
</protein>
<dbReference type="EMBL" id="BLXT01008089">
    <property type="protein sequence ID" value="GFO45912.1"/>
    <property type="molecule type" value="Genomic_DNA"/>
</dbReference>
<organism evidence="2 3">
    <name type="scientific">Plakobranchus ocellatus</name>
    <dbReference type="NCBI Taxonomy" id="259542"/>
    <lineage>
        <taxon>Eukaryota</taxon>
        <taxon>Metazoa</taxon>
        <taxon>Spiralia</taxon>
        <taxon>Lophotrochozoa</taxon>
        <taxon>Mollusca</taxon>
        <taxon>Gastropoda</taxon>
        <taxon>Heterobranchia</taxon>
        <taxon>Euthyneura</taxon>
        <taxon>Panpulmonata</taxon>
        <taxon>Sacoglossa</taxon>
        <taxon>Placobranchoidea</taxon>
        <taxon>Plakobranchidae</taxon>
        <taxon>Plakobranchus</taxon>
    </lineage>
</organism>
<feature type="compositionally biased region" description="Polar residues" evidence="1">
    <location>
        <begin position="46"/>
        <end position="63"/>
    </location>
</feature>
<evidence type="ECO:0000256" key="1">
    <source>
        <dbReference type="SAM" id="MobiDB-lite"/>
    </source>
</evidence>
<dbReference type="Proteomes" id="UP000735302">
    <property type="component" value="Unassembled WGS sequence"/>
</dbReference>
<sequence>MISALTGPNRLKTWSQCEGSEQPSARLAPRRLRSGDDVAGLDPLLASTSRRTSGAHAQTDTGSNAMMGIVAKLRDKQENNACASPPSYFSPLPAPWPDGGPESLRSPCCGLAIYKKLKHLIVRQPEHEKKTPNLDLGLRGYLRVLWNMKS</sequence>
<evidence type="ECO:0000313" key="2">
    <source>
        <dbReference type="EMBL" id="GFO45912.1"/>
    </source>
</evidence>
<gene>
    <name evidence="2" type="ORF">PoB_007241700</name>
</gene>
<keyword evidence="3" id="KW-1185">Reference proteome</keyword>
<comment type="caution">
    <text evidence="2">The sequence shown here is derived from an EMBL/GenBank/DDBJ whole genome shotgun (WGS) entry which is preliminary data.</text>
</comment>
<feature type="region of interest" description="Disordered" evidence="1">
    <location>
        <begin position="1"/>
        <end position="63"/>
    </location>
</feature>
<reference evidence="2 3" key="1">
    <citation type="journal article" date="2021" name="Elife">
        <title>Chloroplast acquisition without the gene transfer in kleptoplastic sea slugs, Plakobranchus ocellatus.</title>
        <authorList>
            <person name="Maeda T."/>
            <person name="Takahashi S."/>
            <person name="Yoshida T."/>
            <person name="Shimamura S."/>
            <person name="Takaki Y."/>
            <person name="Nagai Y."/>
            <person name="Toyoda A."/>
            <person name="Suzuki Y."/>
            <person name="Arimoto A."/>
            <person name="Ishii H."/>
            <person name="Satoh N."/>
            <person name="Nishiyama T."/>
            <person name="Hasebe M."/>
            <person name="Maruyama T."/>
            <person name="Minagawa J."/>
            <person name="Obokata J."/>
            <person name="Shigenobu S."/>
        </authorList>
    </citation>
    <scope>NUCLEOTIDE SEQUENCE [LARGE SCALE GENOMIC DNA]</scope>
</reference>